<dbReference type="KEGG" id="adl:AURDEDRAFT_187546"/>
<gene>
    <name evidence="1" type="ORF">AURDEDRAFT_187546</name>
</gene>
<sequence length="677" mass="76395">MEKLADELLKMIITPPLLVPDELFADGGDLSPFSKATFSASEVLLVCKRFMRIATPVLYETVIIRSKAQALALQAALTRNPEFGQFVRKLRLEGAYGRELAKVIPTMPYVTDFCFTLGVFVDESLAGLTAAFNTFEPTRVILTLLDARRGSNSLHRSLVVKLCAAIHKWTKLRHFSYSKATRWSSEFLKESDIATALAGCRTLQTVDVSERSWGFSHMPDGLNALLANPSIRQIRLLSLQPIIYQNSFYHQCDPEVKRRLCLVRSDGVQDTPAGAIAPVLLTANPFYHPMQNAPLEQRVDVWRRVISFLVYRESPDPGDHSWFWRTRYRMRFWFESSLLDHSAAHNLLIVSRDYGLVAALSPRLGFRTDTATQYWRGCLKDCPAIGKEVRSMVLDNGLLATDPTIDELFLSTPNLRELDLGWLGPDAMHGLQRVGPIIGHTLRSLTLSRRRGPLSVNPWYEKTDVFSCELFAGFTALEKLKVELGDLRFSASTASSDVLPNLQELEVGEVNGSLLTLLAHAELPKLQSFTIHVAVRKADSFIKQHGPKLLRVQTTTGFNEKNFAACPNLQSLKLSEEVQPSFIYDLNHLHLARLELNWLTVGAKWMAKYREVCNSISPSKFPALKEIVAARKQEIWPGNEREAKKSPWPMMATKLAEQGIILQDHTGRTWRQRLQVQ</sequence>
<dbReference type="Proteomes" id="UP000006514">
    <property type="component" value="Unassembled WGS sequence"/>
</dbReference>
<evidence type="ECO:0008006" key="3">
    <source>
        <dbReference type="Google" id="ProtNLM"/>
    </source>
</evidence>
<dbReference type="Gene3D" id="3.80.10.10">
    <property type="entry name" value="Ribonuclease Inhibitor"/>
    <property type="match status" value="1"/>
</dbReference>
<dbReference type="eggNOG" id="ENOG502SPJ6">
    <property type="taxonomic scope" value="Eukaryota"/>
</dbReference>
<keyword evidence="2" id="KW-1185">Reference proteome</keyword>
<dbReference type="InterPro" id="IPR032675">
    <property type="entry name" value="LRR_dom_sf"/>
</dbReference>
<dbReference type="SUPFAM" id="SSF52047">
    <property type="entry name" value="RNI-like"/>
    <property type="match status" value="1"/>
</dbReference>
<dbReference type="InParanoid" id="J0D180"/>
<evidence type="ECO:0000313" key="1">
    <source>
        <dbReference type="EMBL" id="EJD39095.1"/>
    </source>
</evidence>
<organism evidence="1 2">
    <name type="scientific">Auricularia subglabra (strain TFB-10046 / SS5)</name>
    <name type="common">White-rot fungus</name>
    <name type="synonym">Auricularia delicata (strain TFB10046)</name>
    <dbReference type="NCBI Taxonomy" id="717982"/>
    <lineage>
        <taxon>Eukaryota</taxon>
        <taxon>Fungi</taxon>
        <taxon>Dikarya</taxon>
        <taxon>Basidiomycota</taxon>
        <taxon>Agaricomycotina</taxon>
        <taxon>Agaricomycetes</taxon>
        <taxon>Auriculariales</taxon>
        <taxon>Auriculariaceae</taxon>
        <taxon>Auricularia</taxon>
    </lineage>
</organism>
<dbReference type="EMBL" id="JH687817">
    <property type="protein sequence ID" value="EJD39095.1"/>
    <property type="molecule type" value="Genomic_DNA"/>
</dbReference>
<evidence type="ECO:0000313" key="2">
    <source>
        <dbReference type="Proteomes" id="UP000006514"/>
    </source>
</evidence>
<name>J0D180_AURST</name>
<accession>J0D180</accession>
<protein>
    <recommendedName>
        <fullName evidence="3">F-box domain-containing protein</fullName>
    </recommendedName>
</protein>
<proteinExistence type="predicted"/>
<dbReference type="AlphaFoldDB" id="J0D180"/>
<dbReference type="OrthoDB" id="2786563at2759"/>
<reference evidence="2" key="1">
    <citation type="journal article" date="2012" name="Science">
        <title>The Paleozoic origin of enzymatic lignin decomposition reconstructed from 31 fungal genomes.</title>
        <authorList>
            <person name="Floudas D."/>
            <person name="Binder M."/>
            <person name="Riley R."/>
            <person name="Barry K."/>
            <person name="Blanchette R.A."/>
            <person name="Henrissat B."/>
            <person name="Martinez A.T."/>
            <person name="Otillar R."/>
            <person name="Spatafora J.W."/>
            <person name="Yadav J.S."/>
            <person name="Aerts A."/>
            <person name="Benoit I."/>
            <person name="Boyd A."/>
            <person name="Carlson A."/>
            <person name="Copeland A."/>
            <person name="Coutinho P.M."/>
            <person name="de Vries R.P."/>
            <person name="Ferreira P."/>
            <person name="Findley K."/>
            <person name="Foster B."/>
            <person name="Gaskell J."/>
            <person name="Glotzer D."/>
            <person name="Gorecki P."/>
            <person name="Heitman J."/>
            <person name="Hesse C."/>
            <person name="Hori C."/>
            <person name="Igarashi K."/>
            <person name="Jurgens J.A."/>
            <person name="Kallen N."/>
            <person name="Kersten P."/>
            <person name="Kohler A."/>
            <person name="Kuees U."/>
            <person name="Kumar T.K.A."/>
            <person name="Kuo A."/>
            <person name="LaButti K."/>
            <person name="Larrondo L.F."/>
            <person name="Lindquist E."/>
            <person name="Ling A."/>
            <person name="Lombard V."/>
            <person name="Lucas S."/>
            <person name="Lundell T."/>
            <person name="Martin R."/>
            <person name="McLaughlin D.J."/>
            <person name="Morgenstern I."/>
            <person name="Morin E."/>
            <person name="Murat C."/>
            <person name="Nagy L.G."/>
            <person name="Nolan M."/>
            <person name="Ohm R.A."/>
            <person name="Patyshakuliyeva A."/>
            <person name="Rokas A."/>
            <person name="Ruiz-Duenas F.J."/>
            <person name="Sabat G."/>
            <person name="Salamov A."/>
            <person name="Samejima M."/>
            <person name="Schmutz J."/>
            <person name="Slot J.C."/>
            <person name="St John F."/>
            <person name="Stenlid J."/>
            <person name="Sun H."/>
            <person name="Sun S."/>
            <person name="Syed K."/>
            <person name="Tsang A."/>
            <person name="Wiebenga A."/>
            <person name="Young D."/>
            <person name="Pisabarro A."/>
            <person name="Eastwood D.C."/>
            <person name="Martin F."/>
            <person name="Cullen D."/>
            <person name="Grigoriev I.V."/>
            <person name="Hibbett D.S."/>
        </authorList>
    </citation>
    <scope>NUCLEOTIDE SEQUENCE [LARGE SCALE GENOMIC DNA]</scope>
    <source>
        <strain evidence="2">TFB10046</strain>
    </source>
</reference>